<evidence type="ECO:0000313" key="2">
    <source>
        <dbReference type="EMBL" id="KKM66142.1"/>
    </source>
</evidence>
<accession>A0A0F9MAF6</accession>
<feature type="domain" description="GSCFA" evidence="1">
    <location>
        <begin position="56"/>
        <end position="307"/>
    </location>
</feature>
<reference evidence="2" key="1">
    <citation type="journal article" date="2015" name="Nature">
        <title>Complex archaea that bridge the gap between prokaryotes and eukaryotes.</title>
        <authorList>
            <person name="Spang A."/>
            <person name="Saw J.H."/>
            <person name="Jorgensen S.L."/>
            <person name="Zaremba-Niedzwiedzka K."/>
            <person name="Martijn J."/>
            <person name="Lind A.E."/>
            <person name="van Eijk R."/>
            <person name="Schleper C."/>
            <person name="Guy L."/>
            <person name="Ettema T.J."/>
        </authorList>
    </citation>
    <scope>NUCLEOTIDE SEQUENCE</scope>
</reference>
<organism evidence="2">
    <name type="scientific">marine sediment metagenome</name>
    <dbReference type="NCBI Taxonomy" id="412755"/>
    <lineage>
        <taxon>unclassified sequences</taxon>
        <taxon>metagenomes</taxon>
        <taxon>ecological metagenomes</taxon>
    </lineage>
</organism>
<sequence>MNVYAWRPRLHDSRHSQWREVYRVTPTAVWPRGPSYVGRIVSNRKPSFQIDNATALFPVGSCFAENIAVWLRGRGYNVLTVAGKPDPGSCGVFNTYSLVQELRRAFVGFAPEVPYWEFQSGGKTCWVDPHRYRIAYDSADGIAEEIAAYNENLRRCFEQAEVFIFTAGQVEYWQNRSDGSVYAYTPTPSALDFDRDECHVASYEENLDNLCKARAILKENNPGVQLIVTVSPVCLEATFQQGKTAIEAGIEAKCILRAAVGAFADLFDDVSYFPAYEIVMNHTRLAPFKSDNRHVTPAGVEEVMEAFAQKYVV</sequence>
<name>A0A0F9MAF6_9ZZZZ</name>
<dbReference type="Pfam" id="PF08885">
    <property type="entry name" value="GSCFA"/>
    <property type="match status" value="1"/>
</dbReference>
<dbReference type="InterPro" id="IPR014982">
    <property type="entry name" value="GSCFA"/>
</dbReference>
<proteinExistence type="predicted"/>
<comment type="caution">
    <text evidence="2">The sequence shown here is derived from an EMBL/GenBank/DDBJ whole genome shotgun (WGS) entry which is preliminary data.</text>
</comment>
<gene>
    <name evidence="2" type="ORF">LCGC14_1484180</name>
</gene>
<protein>
    <recommendedName>
        <fullName evidence="1">GSCFA domain-containing protein</fullName>
    </recommendedName>
</protein>
<dbReference type="EMBL" id="LAZR01010592">
    <property type="protein sequence ID" value="KKM66142.1"/>
    <property type="molecule type" value="Genomic_DNA"/>
</dbReference>
<evidence type="ECO:0000259" key="1">
    <source>
        <dbReference type="Pfam" id="PF08885"/>
    </source>
</evidence>
<dbReference type="SUPFAM" id="SSF52266">
    <property type="entry name" value="SGNH hydrolase"/>
    <property type="match status" value="1"/>
</dbReference>
<dbReference type="AlphaFoldDB" id="A0A0F9MAF6"/>